<reference evidence="2 3" key="1">
    <citation type="submission" date="2024-11" db="EMBL/GenBank/DDBJ databases">
        <authorList>
            <person name="Heng Y.C."/>
            <person name="Lim A.C.H."/>
            <person name="Lee J.K.Y."/>
            <person name="Kittelmann S."/>
        </authorList>
    </citation>
    <scope>NUCLEOTIDE SEQUENCE [LARGE SCALE GENOMIC DNA]</scope>
    <source>
        <strain evidence="2 3">WILCCON 0185</strain>
    </source>
</reference>
<dbReference type="SUPFAM" id="SSF47413">
    <property type="entry name" value="lambda repressor-like DNA-binding domains"/>
    <property type="match status" value="1"/>
</dbReference>
<evidence type="ECO:0000259" key="1">
    <source>
        <dbReference type="Pfam" id="PF01381"/>
    </source>
</evidence>
<sequence>MKNNVRKYLYKRIELGNYTVDDFLEDAKVGRTSLFEIMRGKQIPRIDTAARIANALKEPVQKVFPILGGGEKHD</sequence>
<gene>
    <name evidence="2" type="ORF">ACJDUG_00695</name>
</gene>
<dbReference type="EMBL" id="JBJHZZ010000001">
    <property type="protein sequence ID" value="MFL0245492.1"/>
    <property type="molecule type" value="Genomic_DNA"/>
</dbReference>
<protein>
    <submittedName>
        <fullName evidence="2">Helix-turn-helix transcriptional regulator</fullName>
    </submittedName>
</protein>
<dbReference type="Pfam" id="PF01381">
    <property type="entry name" value="HTH_3"/>
    <property type="match status" value="1"/>
</dbReference>
<dbReference type="Gene3D" id="1.10.260.40">
    <property type="entry name" value="lambda repressor-like DNA-binding domains"/>
    <property type="match status" value="1"/>
</dbReference>
<proteinExistence type="predicted"/>
<dbReference type="InterPro" id="IPR001387">
    <property type="entry name" value="Cro/C1-type_HTH"/>
</dbReference>
<feature type="domain" description="HTH cro/C1-type" evidence="1">
    <location>
        <begin position="11"/>
        <end position="61"/>
    </location>
</feature>
<dbReference type="RefSeq" id="WP_406767953.1">
    <property type="nucleotide sequence ID" value="NZ_JBJHZZ010000001.1"/>
</dbReference>
<evidence type="ECO:0000313" key="3">
    <source>
        <dbReference type="Proteomes" id="UP001623591"/>
    </source>
</evidence>
<evidence type="ECO:0000313" key="2">
    <source>
        <dbReference type="EMBL" id="MFL0245492.1"/>
    </source>
</evidence>
<dbReference type="Proteomes" id="UP001623591">
    <property type="component" value="Unassembled WGS sequence"/>
</dbReference>
<keyword evidence="3" id="KW-1185">Reference proteome</keyword>
<accession>A0ABW8SZN4</accession>
<name>A0ABW8SZN4_9CLOT</name>
<dbReference type="InterPro" id="IPR010982">
    <property type="entry name" value="Lambda_DNA-bd_dom_sf"/>
</dbReference>
<organism evidence="2 3">
    <name type="scientific">Candidatus Clostridium stratigraminis</name>
    <dbReference type="NCBI Taxonomy" id="3381661"/>
    <lineage>
        <taxon>Bacteria</taxon>
        <taxon>Bacillati</taxon>
        <taxon>Bacillota</taxon>
        <taxon>Clostridia</taxon>
        <taxon>Eubacteriales</taxon>
        <taxon>Clostridiaceae</taxon>
        <taxon>Clostridium</taxon>
    </lineage>
</organism>
<comment type="caution">
    <text evidence="2">The sequence shown here is derived from an EMBL/GenBank/DDBJ whole genome shotgun (WGS) entry which is preliminary data.</text>
</comment>